<evidence type="ECO:0000259" key="5">
    <source>
        <dbReference type="PROSITE" id="PS50404"/>
    </source>
</evidence>
<keyword evidence="3" id="KW-0808">Transferase</keyword>
<dbReference type="Proteomes" id="UP000293360">
    <property type="component" value="Unassembled WGS sequence"/>
</dbReference>
<dbReference type="SFLD" id="SFLDS00019">
    <property type="entry name" value="Glutathione_Transferase_(cytos"/>
    <property type="match status" value="1"/>
</dbReference>
<feature type="domain" description="GST N-terminal" evidence="5">
    <location>
        <begin position="1"/>
        <end position="64"/>
    </location>
</feature>
<comment type="similarity">
    <text evidence="1">Belongs to the GST superfamily.</text>
</comment>
<evidence type="ECO:0000313" key="7">
    <source>
        <dbReference type="Proteomes" id="UP000293360"/>
    </source>
</evidence>
<dbReference type="AlphaFoldDB" id="A0A4Q4SSK8"/>
<dbReference type="OrthoDB" id="422574at2759"/>
<evidence type="ECO:0000256" key="2">
    <source>
        <dbReference type="ARBA" id="ARBA00012452"/>
    </source>
</evidence>
<dbReference type="InterPro" id="IPR004045">
    <property type="entry name" value="Glutathione_S-Trfase_N"/>
</dbReference>
<proteinExistence type="inferred from homology"/>
<dbReference type="Gene3D" id="1.20.1050.130">
    <property type="match status" value="1"/>
</dbReference>
<dbReference type="SUPFAM" id="SSF47616">
    <property type="entry name" value="GST C-terminal domain-like"/>
    <property type="match status" value="1"/>
</dbReference>
<sequence length="211" mass="24159">MTKHIEVWMAQIVSIKLEELKSEPFINFNPNGRAPAIRDPNTDLVLWESGAIISYLVEQYGTEHVKSYETSKEKQHCNQWLYFQMGGQGPYFGQAGWFTVLHHEKLPSAIERYRGEVKRILGVLEKRLEGSTMAHAVTSCQPDEKSEGFVRVKAWYERMTSRPSMGEAMETRARLMDEQGLPWTGMPNDVESLAEYRELIGAKKGACSEER</sequence>
<dbReference type="STRING" id="155417.A0A4Q4SSK8"/>
<evidence type="ECO:0000256" key="4">
    <source>
        <dbReference type="ARBA" id="ARBA00047960"/>
    </source>
</evidence>
<name>A0A4Q4SSK8_9PEZI</name>
<accession>A0A4Q4SSK8</accession>
<reference evidence="6 7" key="1">
    <citation type="submission" date="2018-06" db="EMBL/GenBank/DDBJ databases">
        <title>Complete Genomes of Monosporascus.</title>
        <authorList>
            <person name="Robinson A.J."/>
            <person name="Natvig D.O."/>
        </authorList>
    </citation>
    <scope>NUCLEOTIDE SEQUENCE [LARGE SCALE GENOMIC DNA]</scope>
    <source>
        <strain evidence="6 7">CBS 110550</strain>
    </source>
</reference>
<dbReference type="EMBL" id="QJNU01001565">
    <property type="protein sequence ID" value="RYO75308.1"/>
    <property type="molecule type" value="Genomic_DNA"/>
</dbReference>
<evidence type="ECO:0000313" key="6">
    <source>
        <dbReference type="EMBL" id="RYO75308.1"/>
    </source>
</evidence>
<gene>
    <name evidence="6" type="ORF">DL764_010478</name>
</gene>
<organism evidence="6 7">
    <name type="scientific">Monosporascus ibericus</name>
    <dbReference type="NCBI Taxonomy" id="155417"/>
    <lineage>
        <taxon>Eukaryota</taxon>
        <taxon>Fungi</taxon>
        <taxon>Dikarya</taxon>
        <taxon>Ascomycota</taxon>
        <taxon>Pezizomycotina</taxon>
        <taxon>Sordariomycetes</taxon>
        <taxon>Xylariomycetidae</taxon>
        <taxon>Xylariales</taxon>
        <taxon>Xylariales incertae sedis</taxon>
        <taxon>Monosporascus</taxon>
    </lineage>
</organism>
<dbReference type="GO" id="GO:0004364">
    <property type="term" value="F:glutathione transferase activity"/>
    <property type="evidence" value="ECO:0007669"/>
    <property type="project" value="UniProtKB-EC"/>
</dbReference>
<dbReference type="Pfam" id="PF02798">
    <property type="entry name" value="GST_N"/>
    <property type="match status" value="1"/>
</dbReference>
<dbReference type="InterPro" id="IPR036282">
    <property type="entry name" value="Glutathione-S-Trfase_C_sf"/>
</dbReference>
<comment type="catalytic activity">
    <reaction evidence="4">
        <text>RX + glutathione = an S-substituted glutathione + a halide anion + H(+)</text>
        <dbReference type="Rhea" id="RHEA:16437"/>
        <dbReference type="ChEBI" id="CHEBI:15378"/>
        <dbReference type="ChEBI" id="CHEBI:16042"/>
        <dbReference type="ChEBI" id="CHEBI:17792"/>
        <dbReference type="ChEBI" id="CHEBI:57925"/>
        <dbReference type="ChEBI" id="CHEBI:90779"/>
        <dbReference type="EC" id="2.5.1.18"/>
    </reaction>
</comment>
<protein>
    <recommendedName>
        <fullName evidence="2">glutathione transferase</fullName>
        <ecNumber evidence="2">2.5.1.18</ecNumber>
    </recommendedName>
</protein>
<dbReference type="PANTHER" id="PTHR44051">
    <property type="entry name" value="GLUTATHIONE S-TRANSFERASE-RELATED"/>
    <property type="match status" value="1"/>
</dbReference>
<dbReference type="InterPro" id="IPR040079">
    <property type="entry name" value="Glutathione_S-Trfase"/>
</dbReference>
<dbReference type="SUPFAM" id="SSF52833">
    <property type="entry name" value="Thioredoxin-like"/>
    <property type="match status" value="1"/>
</dbReference>
<keyword evidence="7" id="KW-1185">Reference proteome</keyword>
<evidence type="ECO:0000256" key="1">
    <source>
        <dbReference type="ARBA" id="ARBA00007409"/>
    </source>
</evidence>
<evidence type="ECO:0000256" key="3">
    <source>
        <dbReference type="ARBA" id="ARBA00022679"/>
    </source>
</evidence>
<dbReference type="PROSITE" id="PS50404">
    <property type="entry name" value="GST_NTER"/>
    <property type="match status" value="1"/>
</dbReference>
<dbReference type="PANTHER" id="PTHR44051:SF20">
    <property type="entry name" value="GLUTATHIONE TRANSFERASE 1 (EUROFUNG)"/>
    <property type="match status" value="1"/>
</dbReference>
<dbReference type="EC" id="2.5.1.18" evidence="2"/>
<comment type="caution">
    <text evidence="6">The sequence shown here is derived from an EMBL/GenBank/DDBJ whole genome shotgun (WGS) entry which is preliminary data.</text>
</comment>
<dbReference type="InterPro" id="IPR036249">
    <property type="entry name" value="Thioredoxin-like_sf"/>
</dbReference>